<proteinExistence type="predicted"/>
<protein>
    <submittedName>
        <fullName evidence="1">Uncharacterized protein</fullName>
    </submittedName>
</protein>
<evidence type="ECO:0000313" key="2">
    <source>
        <dbReference type="Proteomes" id="UP000796880"/>
    </source>
</evidence>
<evidence type="ECO:0000313" key="1">
    <source>
        <dbReference type="EMBL" id="KAF3437551.1"/>
    </source>
</evidence>
<comment type="caution">
    <text evidence="1">The sequence shown here is derived from an EMBL/GenBank/DDBJ whole genome shotgun (WGS) entry which is preliminary data.</text>
</comment>
<dbReference type="AlphaFoldDB" id="A0A8K0DZG2"/>
<keyword evidence="2" id="KW-1185">Reference proteome</keyword>
<dbReference type="EMBL" id="VOIH02000009">
    <property type="protein sequence ID" value="KAF3437551.1"/>
    <property type="molecule type" value="Genomic_DNA"/>
</dbReference>
<reference evidence="1" key="1">
    <citation type="submission" date="2020-03" db="EMBL/GenBank/DDBJ databases">
        <title>A high-quality chromosome-level genome assembly of a woody plant with both climbing and erect habits, Rhamnella rubrinervis.</title>
        <authorList>
            <person name="Lu Z."/>
            <person name="Yang Y."/>
            <person name="Zhu X."/>
            <person name="Sun Y."/>
        </authorList>
    </citation>
    <scope>NUCLEOTIDE SEQUENCE</scope>
    <source>
        <strain evidence="1">BYM</strain>
        <tissue evidence="1">Leaf</tissue>
    </source>
</reference>
<organism evidence="1 2">
    <name type="scientific">Rhamnella rubrinervis</name>
    <dbReference type="NCBI Taxonomy" id="2594499"/>
    <lineage>
        <taxon>Eukaryota</taxon>
        <taxon>Viridiplantae</taxon>
        <taxon>Streptophyta</taxon>
        <taxon>Embryophyta</taxon>
        <taxon>Tracheophyta</taxon>
        <taxon>Spermatophyta</taxon>
        <taxon>Magnoliopsida</taxon>
        <taxon>eudicotyledons</taxon>
        <taxon>Gunneridae</taxon>
        <taxon>Pentapetalae</taxon>
        <taxon>rosids</taxon>
        <taxon>fabids</taxon>
        <taxon>Rosales</taxon>
        <taxon>Rhamnaceae</taxon>
        <taxon>rhamnoid group</taxon>
        <taxon>Rhamneae</taxon>
        <taxon>Rhamnella</taxon>
    </lineage>
</organism>
<name>A0A8K0DZG2_9ROSA</name>
<gene>
    <name evidence="1" type="ORF">FNV43_RR20306</name>
</gene>
<sequence>MGPLAAIGAALVVKLHFRSWLQCRARSWSYGKLEHSSIIWLVLSAGEALFFGGVYVEFCSPQAVKFLPSTTVNAKLRKSVKAFGEQVCAGQRTSSSSRLMGFGLFVNSSVEYCVPCLELSRRYIYAWPYLVHQDEGLKPNRRFKASHKWLFGLVSEIRGKYPAFTTGELSFWNPPDSYHIELRNC</sequence>
<dbReference type="Proteomes" id="UP000796880">
    <property type="component" value="Unassembled WGS sequence"/>
</dbReference>
<accession>A0A8K0DZG2</accession>